<dbReference type="Proteomes" id="UP000199202">
    <property type="component" value="Unassembled WGS sequence"/>
</dbReference>
<dbReference type="InterPro" id="IPR045592">
    <property type="entry name" value="DUF6461"/>
</dbReference>
<accession>A0A1G9QP64</accession>
<evidence type="ECO:0000313" key="2">
    <source>
        <dbReference type="Proteomes" id="UP000199202"/>
    </source>
</evidence>
<dbReference type="RefSeq" id="WP_090946181.1">
    <property type="nucleotide sequence ID" value="NZ_FNDJ01000036.1"/>
</dbReference>
<organism evidence="1 2">
    <name type="scientific">Nonomuraea jiangxiensis</name>
    <dbReference type="NCBI Taxonomy" id="633440"/>
    <lineage>
        <taxon>Bacteria</taxon>
        <taxon>Bacillati</taxon>
        <taxon>Actinomycetota</taxon>
        <taxon>Actinomycetes</taxon>
        <taxon>Streptosporangiales</taxon>
        <taxon>Streptosporangiaceae</taxon>
        <taxon>Nonomuraea</taxon>
    </lineage>
</organism>
<name>A0A1G9QP64_9ACTN</name>
<proteinExistence type="predicted"/>
<protein>
    <submittedName>
        <fullName evidence="1">Uncharacterized protein</fullName>
    </submittedName>
</protein>
<dbReference type="AlphaFoldDB" id="A0A1G9QP64"/>
<sequence length="193" mass="20876">MAFTYADVAWLAEDDELGDLWNLTFVREVTEVEALLRLGADQESIRPLTYDELIDNGLFPETVLAGRVGGWTVLIEESGWTCTEADKAQALSAGTVAVAVLRHDYASDDFVYAVDRELVTHFNPKIPEQRHGSDPDRLNDLMREVGLDPDGVPGTDAEAPSSVTGALLLAARLTGVVLPLEIIRGPLMSGVVG</sequence>
<dbReference type="STRING" id="633440.SAMN05421869_136109"/>
<dbReference type="OrthoDB" id="4198010at2"/>
<dbReference type="EMBL" id="FNDJ01000036">
    <property type="protein sequence ID" value="SDM12822.1"/>
    <property type="molecule type" value="Genomic_DNA"/>
</dbReference>
<reference evidence="1 2" key="1">
    <citation type="submission" date="2016-10" db="EMBL/GenBank/DDBJ databases">
        <authorList>
            <person name="de Groot N.N."/>
        </authorList>
    </citation>
    <scope>NUCLEOTIDE SEQUENCE [LARGE SCALE GENOMIC DNA]</scope>
    <source>
        <strain evidence="1 2">CGMCC 4.6533</strain>
    </source>
</reference>
<dbReference type="Pfam" id="PF20062">
    <property type="entry name" value="DUF6461"/>
    <property type="match status" value="1"/>
</dbReference>
<evidence type="ECO:0000313" key="1">
    <source>
        <dbReference type="EMBL" id="SDM12822.1"/>
    </source>
</evidence>
<keyword evidence="2" id="KW-1185">Reference proteome</keyword>
<gene>
    <name evidence="1" type="ORF">SAMN05421869_136109</name>
</gene>